<dbReference type="EMBL" id="JAKWBI020000019">
    <property type="protein sequence ID" value="KAJ2906094.1"/>
    <property type="molecule type" value="Genomic_DNA"/>
</dbReference>
<dbReference type="PANTHER" id="PTHR34144:SF7">
    <property type="entry name" value="EXPORT PROTEIN (CAP59), PUTATIVE (AFU_ORTHOLOGUE AFUA_7G05020)-RELATED"/>
    <property type="match status" value="1"/>
</dbReference>
<keyword evidence="3" id="KW-1185">Reference proteome</keyword>
<evidence type="ECO:0000256" key="1">
    <source>
        <dbReference type="SAM" id="SignalP"/>
    </source>
</evidence>
<evidence type="ECO:0000313" key="2">
    <source>
        <dbReference type="EMBL" id="KAJ2906094.1"/>
    </source>
</evidence>
<feature type="signal peptide" evidence="1">
    <location>
        <begin position="1"/>
        <end position="28"/>
    </location>
</feature>
<evidence type="ECO:0000313" key="3">
    <source>
        <dbReference type="Proteomes" id="UP001201980"/>
    </source>
</evidence>
<dbReference type="InterPro" id="IPR021047">
    <property type="entry name" value="Mannosyltransferase_CMT1"/>
</dbReference>
<organism evidence="2 3">
    <name type="scientific">Zalerion maritima</name>
    <dbReference type="NCBI Taxonomy" id="339359"/>
    <lineage>
        <taxon>Eukaryota</taxon>
        <taxon>Fungi</taxon>
        <taxon>Dikarya</taxon>
        <taxon>Ascomycota</taxon>
        <taxon>Pezizomycotina</taxon>
        <taxon>Sordariomycetes</taxon>
        <taxon>Lulworthiomycetidae</taxon>
        <taxon>Lulworthiales</taxon>
        <taxon>Lulworthiaceae</taxon>
        <taxon>Zalerion</taxon>
    </lineage>
</organism>
<dbReference type="PANTHER" id="PTHR34144">
    <property type="entry name" value="CHROMOSOME 8, WHOLE GENOME SHOTGUN SEQUENCE"/>
    <property type="match status" value="1"/>
</dbReference>
<sequence>MLLPSFRRYRRQLRTLLSSLLLLLFLDAFMTVVSRPSTTYAPLSSTSSGQTNNMNPDQEKIFIVSVHRNTEKILRAHWNDAIISLAQYFGPQNVYFSAVESGSQDHTKDALAELRLRLLALGVGNEVVLGTTVKEQLRELDARPSAGGRREDGWIWNRFEERWDMRRIPYLSRVRNQAMEPLYRLLAGEGRKFDKVLWINDVAFDTRDIVTLLETRGGKYAAACSMDFKTPPFYYDTFALRDDEGNKAAGDRWPWFSSHEARWRAKRLKPTRVKSCWNGVVGFDAWPFYSVEPGKLPTWEEGAGEEEFEHWARAKNKRMAKDEAGGNTTDPERETEIHRYDSFGEHETTIAKRNQAATTPGTTHLEFRGVPDSLADLHLEGSECCLIHADNPLSDHPDYGVWLNPNVRVGYTVPAYEAVKGGTFPRKGMDAVWGVWSNRLWRMRGTVQVSLERWTVASRLARWKKEGLEGREERGDFCLINEMQIMWSNGWRHL</sequence>
<protein>
    <submittedName>
        <fullName evidence="2">Polysaccharide export protein</fullName>
    </submittedName>
</protein>
<dbReference type="AlphaFoldDB" id="A0AAD5RZ35"/>
<reference evidence="2" key="1">
    <citation type="submission" date="2022-07" db="EMBL/GenBank/DDBJ databases">
        <title>Draft genome sequence of Zalerion maritima ATCC 34329, a (micro)plastics degrading marine fungus.</title>
        <authorList>
            <person name="Paco A."/>
            <person name="Goncalves M.F.M."/>
            <person name="Rocha-Santos T.A.P."/>
            <person name="Alves A."/>
        </authorList>
    </citation>
    <scope>NUCLEOTIDE SEQUENCE</scope>
    <source>
        <strain evidence="2">ATCC 34329</strain>
    </source>
</reference>
<feature type="chain" id="PRO_5042253149" evidence="1">
    <location>
        <begin position="29"/>
        <end position="494"/>
    </location>
</feature>
<accession>A0AAD5RZ35</accession>
<gene>
    <name evidence="2" type="ORF">MKZ38_003131</name>
</gene>
<proteinExistence type="predicted"/>
<name>A0AAD5RZ35_9PEZI</name>
<dbReference type="Pfam" id="PF11735">
    <property type="entry name" value="CAP59_mtransfer"/>
    <property type="match status" value="1"/>
</dbReference>
<comment type="caution">
    <text evidence="2">The sequence shown here is derived from an EMBL/GenBank/DDBJ whole genome shotgun (WGS) entry which is preliminary data.</text>
</comment>
<dbReference type="Proteomes" id="UP001201980">
    <property type="component" value="Unassembled WGS sequence"/>
</dbReference>
<keyword evidence="1" id="KW-0732">Signal</keyword>